<evidence type="ECO:0000313" key="2">
    <source>
        <dbReference type="Proteomes" id="UP000544122"/>
    </source>
</evidence>
<comment type="caution">
    <text evidence="1">The sequence shown here is derived from an EMBL/GenBank/DDBJ whole genome shotgun (WGS) entry which is preliminary data.</text>
</comment>
<dbReference type="EMBL" id="JAAVLX010000003">
    <property type="protein sequence ID" value="NOJ39734.1"/>
    <property type="molecule type" value="Genomic_DNA"/>
</dbReference>
<dbReference type="Proteomes" id="UP000544122">
    <property type="component" value="Unassembled WGS sequence"/>
</dbReference>
<dbReference type="AlphaFoldDB" id="A0A7Y4LV67"/>
<sequence length="87" mass="9887">MPKAHLHLILCSDDIESETNPRDRRFQPTVIYGGRRTNLVQQENPWEDLLVLFDLGVLIAQASYLTFVTASLVALECQGWTAVERTD</sequence>
<accession>A0A7Y4LV67</accession>
<dbReference type="RefSeq" id="WP_171579000.1">
    <property type="nucleotide sequence ID" value="NZ_JAAVLX010000003.1"/>
</dbReference>
<protein>
    <submittedName>
        <fullName evidence="1">Uncharacterized protein</fullName>
    </submittedName>
</protein>
<gene>
    <name evidence="1" type="ORF">HCN58_08995</name>
</gene>
<organism evidence="1 2">
    <name type="scientific">Bradyrhizobium australiense</name>
    <dbReference type="NCBI Taxonomy" id="2721161"/>
    <lineage>
        <taxon>Bacteria</taxon>
        <taxon>Pseudomonadati</taxon>
        <taxon>Pseudomonadota</taxon>
        <taxon>Alphaproteobacteria</taxon>
        <taxon>Hyphomicrobiales</taxon>
        <taxon>Nitrobacteraceae</taxon>
        <taxon>Bradyrhizobium</taxon>
    </lineage>
</organism>
<evidence type="ECO:0000313" key="1">
    <source>
        <dbReference type="EMBL" id="NOJ39734.1"/>
    </source>
</evidence>
<keyword evidence="2" id="KW-1185">Reference proteome</keyword>
<proteinExistence type="predicted"/>
<name>A0A7Y4LV67_9BRAD</name>
<reference evidence="1 2" key="1">
    <citation type="submission" date="2020-03" db="EMBL/GenBank/DDBJ databases">
        <title>Bradyrhizobium diversity isolated from nodules of Indigofera sp.</title>
        <authorList>
            <person name="Klepa M."/>
            <person name="Helene L."/>
            <person name="Hungria M."/>
        </authorList>
    </citation>
    <scope>NUCLEOTIDE SEQUENCE [LARGE SCALE GENOMIC DNA]</scope>
    <source>
        <strain evidence="1 2">WSM 1791</strain>
    </source>
</reference>